<dbReference type="Pfam" id="PF00076">
    <property type="entry name" value="RRM_1"/>
    <property type="match status" value="1"/>
</dbReference>
<keyword evidence="2" id="KW-0694">RNA-binding</keyword>
<evidence type="ECO:0000313" key="7">
    <source>
        <dbReference type="Proteomes" id="UP000006882"/>
    </source>
</evidence>
<dbReference type="InterPro" id="IPR034261">
    <property type="entry name" value="CNOT4_RRM"/>
</dbReference>
<dbReference type="InterPro" id="IPR013083">
    <property type="entry name" value="Znf_RING/FYVE/PHD"/>
</dbReference>
<dbReference type="GO" id="GO:0008270">
    <property type="term" value="F:zinc ion binding"/>
    <property type="evidence" value="ECO:0007669"/>
    <property type="project" value="UniProtKB-KW"/>
</dbReference>
<dbReference type="FunFam" id="3.30.70.330:FF:000161">
    <property type="entry name" value="RNA binding (RRM/RBD/RNP motifs) family protein"/>
    <property type="match status" value="1"/>
</dbReference>
<feature type="domain" description="RING-type" evidence="4">
    <location>
        <begin position="80"/>
        <end position="128"/>
    </location>
</feature>
<feature type="compositionally biased region" description="Low complexity" evidence="3">
    <location>
        <begin position="673"/>
        <end position="684"/>
    </location>
</feature>
<evidence type="ECO:0008006" key="8">
    <source>
        <dbReference type="Google" id="ProtNLM"/>
    </source>
</evidence>
<keyword evidence="1" id="KW-0479">Metal-binding</keyword>
<dbReference type="InterPro" id="IPR039780">
    <property type="entry name" value="Mot2"/>
</dbReference>
<name>A0A251NV33_PRUPE</name>
<evidence type="ECO:0000259" key="5">
    <source>
        <dbReference type="PROSITE" id="PS50102"/>
    </source>
</evidence>
<dbReference type="STRING" id="3760.A0A251NV33"/>
<evidence type="ECO:0000256" key="1">
    <source>
        <dbReference type="PROSITE-ProRule" id="PRU00175"/>
    </source>
</evidence>
<dbReference type="InterPro" id="IPR001841">
    <property type="entry name" value="Znf_RING"/>
</dbReference>
<dbReference type="InterPro" id="IPR039515">
    <property type="entry name" value="NOT4_mRING-HC-C4C4"/>
</dbReference>
<keyword evidence="1" id="KW-0863">Zinc-finger</keyword>
<feature type="region of interest" description="Disordered" evidence="3">
    <location>
        <begin position="380"/>
        <end position="407"/>
    </location>
</feature>
<evidence type="ECO:0000256" key="3">
    <source>
        <dbReference type="SAM" id="MobiDB-lite"/>
    </source>
</evidence>
<accession>A0A251NV33</accession>
<dbReference type="GO" id="GO:0003723">
    <property type="term" value="F:RNA binding"/>
    <property type="evidence" value="ECO:0007669"/>
    <property type="project" value="UniProtKB-UniRule"/>
</dbReference>
<dbReference type="PROSITE" id="PS50089">
    <property type="entry name" value="ZF_RING_2"/>
    <property type="match status" value="1"/>
</dbReference>
<proteinExistence type="predicted"/>
<dbReference type="EMBL" id="CM007656">
    <property type="protein sequence ID" value="ONI03162.1"/>
    <property type="molecule type" value="Genomic_DNA"/>
</dbReference>
<dbReference type="PANTHER" id="PTHR12603:SF22">
    <property type="entry name" value="TRANSCRIPTION FACTOR C2H2 FAMILY-RELATED"/>
    <property type="match status" value="1"/>
</dbReference>
<feature type="compositionally biased region" description="Low complexity" evidence="3">
    <location>
        <begin position="380"/>
        <end position="392"/>
    </location>
</feature>
<evidence type="ECO:0000259" key="4">
    <source>
        <dbReference type="PROSITE" id="PS50089"/>
    </source>
</evidence>
<dbReference type="GO" id="GO:0030014">
    <property type="term" value="C:CCR4-NOT complex"/>
    <property type="evidence" value="ECO:0000318"/>
    <property type="project" value="GO_Central"/>
</dbReference>
<dbReference type="GO" id="GO:0016567">
    <property type="term" value="P:protein ubiquitination"/>
    <property type="evidence" value="ECO:0000318"/>
    <property type="project" value="GO_Central"/>
</dbReference>
<dbReference type="Gene3D" id="3.30.70.330">
    <property type="match status" value="1"/>
</dbReference>
<organism evidence="6 7">
    <name type="scientific">Prunus persica</name>
    <name type="common">Peach</name>
    <name type="synonym">Amygdalus persica</name>
    <dbReference type="NCBI Taxonomy" id="3760"/>
    <lineage>
        <taxon>Eukaryota</taxon>
        <taxon>Viridiplantae</taxon>
        <taxon>Streptophyta</taxon>
        <taxon>Embryophyta</taxon>
        <taxon>Tracheophyta</taxon>
        <taxon>Spermatophyta</taxon>
        <taxon>Magnoliopsida</taxon>
        <taxon>eudicotyledons</taxon>
        <taxon>Gunneridae</taxon>
        <taxon>Pentapetalae</taxon>
        <taxon>rosids</taxon>
        <taxon>fabids</taxon>
        <taxon>Rosales</taxon>
        <taxon>Rosaceae</taxon>
        <taxon>Amygdaloideae</taxon>
        <taxon>Amygdaleae</taxon>
        <taxon>Prunus</taxon>
    </lineage>
</organism>
<keyword evidence="1" id="KW-0862">Zinc</keyword>
<feature type="domain" description="RRM" evidence="5">
    <location>
        <begin position="177"/>
        <end position="263"/>
    </location>
</feature>
<dbReference type="GO" id="GO:0004842">
    <property type="term" value="F:ubiquitin-protein transferase activity"/>
    <property type="evidence" value="ECO:0000318"/>
    <property type="project" value="GO_Central"/>
</dbReference>
<dbReference type="PANTHER" id="PTHR12603">
    <property type="entry name" value="CCR4-NOT TRANSCRIPTION COMPLEX RELATED"/>
    <property type="match status" value="1"/>
</dbReference>
<dbReference type="SUPFAM" id="SSF54928">
    <property type="entry name" value="RNA-binding domain, RBD"/>
    <property type="match status" value="1"/>
</dbReference>
<protein>
    <recommendedName>
        <fullName evidence="8">RING-type domain-containing protein</fullName>
    </recommendedName>
</protein>
<dbReference type="InterPro" id="IPR003954">
    <property type="entry name" value="RRM_euk-type"/>
</dbReference>
<gene>
    <name evidence="6" type="ORF">PRUPE_6G242300</name>
</gene>
<reference evidence="6 7" key="1">
    <citation type="journal article" date="2013" name="Nat. Genet.">
        <title>The high-quality draft genome of peach (Prunus persica) identifies unique patterns of genetic diversity, domestication and genome evolution.</title>
        <authorList>
            <consortium name="International Peach Genome Initiative"/>
            <person name="Verde I."/>
            <person name="Abbott A.G."/>
            <person name="Scalabrin S."/>
            <person name="Jung S."/>
            <person name="Shu S."/>
            <person name="Marroni F."/>
            <person name="Zhebentyayeva T."/>
            <person name="Dettori M.T."/>
            <person name="Grimwood J."/>
            <person name="Cattonaro F."/>
            <person name="Zuccolo A."/>
            <person name="Rossini L."/>
            <person name="Jenkins J."/>
            <person name="Vendramin E."/>
            <person name="Meisel L.A."/>
            <person name="Decroocq V."/>
            <person name="Sosinski B."/>
            <person name="Prochnik S."/>
            <person name="Mitros T."/>
            <person name="Policriti A."/>
            <person name="Cipriani G."/>
            <person name="Dondini L."/>
            <person name="Ficklin S."/>
            <person name="Goodstein D.M."/>
            <person name="Xuan P."/>
            <person name="Del Fabbro C."/>
            <person name="Aramini V."/>
            <person name="Copetti D."/>
            <person name="Gonzalez S."/>
            <person name="Horner D.S."/>
            <person name="Falchi R."/>
            <person name="Lucas S."/>
            <person name="Mica E."/>
            <person name="Maldonado J."/>
            <person name="Lazzari B."/>
            <person name="Bielenberg D."/>
            <person name="Pirona R."/>
            <person name="Miculan M."/>
            <person name="Barakat A."/>
            <person name="Testolin R."/>
            <person name="Stella A."/>
            <person name="Tartarini S."/>
            <person name="Tonutti P."/>
            <person name="Arus P."/>
            <person name="Orellana A."/>
            <person name="Wells C."/>
            <person name="Main D."/>
            <person name="Vizzotto G."/>
            <person name="Silva H."/>
            <person name="Salamini F."/>
            <person name="Schmutz J."/>
            <person name="Morgante M."/>
            <person name="Rokhsar D.S."/>
        </authorList>
    </citation>
    <scope>NUCLEOTIDE SEQUENCE [LARGE SCALE GENOMIC DNA]</scope>
    <source>
        <strain evidence="7">cv. Nemared</strain>
    </source>
</reference>
<sequence>MRRAKRPPKNARFHFGLHIQTLKPCFSLSISSCFILSRVSSPHSIRCFSLLLHRTLSAGASLWRCLFLRKIMSDKGEKTCPICAEEMDFTDQQLKPCKCGYEVCVWCWHHIMEMAEKDGKEGRCPVCRTTYDKEKIVGVAANCQKLVADINLKRKQKKLKGPEAKKQLTDVRVLQRTLVYVIGLPLNLANEDLLKRREYFGQYGKVLKVSVSRTANGVIQQSPNNGCCVYISYTKEYEAARCIQSVHSFMLDGKCLRACFGTTKYCHAWLKNVPCNNPDCWYLHDFGSQEDSFTKDGLVSAFERSKDHQNIGVTNNLHRRPGKGLPPPMDECSKCERSTEAKPLVNQPSDIAGNVVKSSCADSDFRRSIPARAPWVMEVSSSVPTATSSPGSERLPHQNPETSNDLHPLSSEVVRNESSTRNVRSIISAEGCKGHFNGLDPLVLNEQNINNNGQVAVSNTTSEALVDRTSIKDLGCLLPNNGIGRGIRATSTDLSSNKNICYPSSNLSNKSVDNKGNSISEFDRTVEPTSVLPEMGSGKYFGGSDTSKPSIDCSLAYDIGESGIISNILAMDLDASEGSLSPFHNLIKLLGETDKDCSLLKVQSSRKLLDKKQSRFSFAQQEDSCDNVWQASNDYSALSDLMDKKGSFVDLESNKFLRIPSYASSKVPVTEAPSSVPPGFSVPSRAPPPGFPSHLSSRRVNQAFDSSVNHLLQPSCISTGNSGNTGDVKNNGQAILEVGEGILARGLSRRATLSQFNTSEPDARRHLMRQQTSTQQNLGFQDHFSTRYSSLNDAHRISPQHPDQFQPNNTSSFVQSSTQQLSDMHVSNSHWAQWNEVRSVSDLGISDLLRNDRLGFTNLIPCYENMKSPAGCFSHLSNRAFEM</sequence>
<dbReference type="SMART" id="SM00361">
    <property type="entry name" value="RRM_1"/>
    <property type="match status" value="1"/>
</dbReference>
<dbReference type="InterPro" id="IPR035979">
    <property type="entry name" value="RBD_domain_sf"/>
</dbReference>
<dbReference type="CDD" id="cd16618">
    <property type="entry name" value="mRING-HC-C4C4_CNOT4"/>
    <property type="match status" value="1"/>
</dbReference>
<feature type="region of interest" description="Disordered" evidence="3">
    <location>
        <begin position="672"/>
        <end position="691"/>
    </location>
</feature>
<dbReference type="Gene3D" id="3.30.40.10">
    <property type="entry name" value="Zinc/RING finger domain, C3HC4 (zinc finger)"/>
    <property type="match status" value="1"/>
</dbReference>
<keyword evidence="7" id="KW-1185">Reference proteome</keyword>
<dbReference type="PROSITE" id="PS50102">
    <property type="entry name" value="RRM"/>
    <property type="match status" value="1"/>
</dbReference>
<feature type="region of interest" description="Disordered" evidence="3">
    <location>
        <begin position="313"/>
        <end position="332"/>
    </location>
</feature>
<dbReference type="Gramene" id="ONI03162">
    <property type="protein sequence ID" value="ONI03162"/>
    <property type="gene ID" value="PRUPE_6G242300"/>
</dbReference>
<evidence type="ECO:0000256" key="2">
    <source>
        <dbReference type="PROSITE-ProRule" id="PRU00176"/>
    </source>
</evidence>
<dbReference type="AlphaFoldDB" id="A0A251NV33"/>
<dbReference type="InterPro" id="IPR000504">
    <property type="entry name" value="RRM_dom"/>
</dbReference>
<dbReference type="Proteomes" id="UP000006882">
    <property type="component" value="Chromosome G6"/>
</dbReference>
<dbReference type="InterPro" id="IPR012677">
    <property type="entry name" value="Nucleotide-bd_a/b_plait_sf"/>
</dbReference>
<dbReference type="Pfam" id="PF14570">
    <property type="entry name" value="zf-RING_4"/>
    <property type="match status" value="1"/>
</dbReference>
<evidence type="ECO:0000313" key="6">
    <source>
        <dbReference type="EMBL" id="ONI03162.1"/>
    </source>
</evidence>
<dbReference type="CDD" id="cd12438">
    <property type="entry name" value="RRM_CNOT4"/>
    <property type="match status" value="1"/>
</dbReference>
<dbReference type="SUPFAM" id="SSF57850">
    <property type="entry name" value="RING/U-box"/>
    <property type="match status" value="1"/>
</dbReference>